<dbReference type="Pfam" id="PF13377">
    <property type="entry name" value="Peripla_BP_3"/>
    <property type="match status" value="1"/>
</dbReference>
<keyword evidence="1" id="KW-0805">Transcription regulation</keyword>
<evidence type="ECO:0000256" key="2">
    <source>
        <dbReference type="ARBA" id="ARBA00023125"/>
    </source>
</evidence>
<evidence type="ECO:0000313" key="5">
    <source>
        <dbReference type="EMBL" id="WRP14431.1"/>
    </source>
</evidence>
<dbReference type="InterPro" id="IPR010982">
    <property type="entry name" value="Lambda_DNA-bd_dom_sf"/>
</dbReference>
<dbReference type="SUPFAM" id="SSF53822">
    <property type="entry name" value="Periplasmic binding protein-like I"/>
    <property type="match status" value="1"/>
</dbReference>
<protein>
    <submittedName>
        <fullName evidence="5">LacI family DNA-binding transcriptional regulator</fullName>
    </submittedName>
</protein>
<gene>
    <name evidence="5" type="ORF">VLY81_13565</name>
</gene>
<keyword evidence="6" id="KW-1185">Reference proteome</keyword>
<dbReference type="Gene3D" id="3.40.50.2300">
    <property type="match status" value="2"/>
</dbReference>
<name>A0ABZ1BPV7_9FIRM</name>
<keyword evidence="2 5" id="KW-0238">DNA-binding</keyword>
<dbReference type="Gene3D" id="1.10.260.40">
    <property type="entry name" value="lambda repressor-like DNA-binding domains"/>
    <property type="match status" value="1"/>
</dbReference>
<evidence type="ECO:0000256" key="3">
    <source>
        <dbReference type="ARBA" id="ARBA00023163"/>
    </source>
</evidence>
<proteinExistence type="predicted"/>
<dbReference type="CDD" id="cd06267">
    <property type="entry name" value="PBP1_LacI_sugar_binding-like"/>
    <property type="match status" value="1"/>
</dbReference>
<dbReference type="PROSITE" id="PS50932">
    <property type="entry name" value="HTH_LACI_2"/>
    <property type="match status" value="1"/>
</dbReference>
<sequence length="362" mass="39029">MGEPRPGLRRVTIKDVARLAGVSVTTASVALRRSAPVSEATRRRVVEAARALGYHPNRLARTLVLRRSTLVGLLVPDIADPYFHEIVKGIESEVSRHGFSVVLCDTDRSAERQSRYVTELRELQVSAVIALGAEEYGEDGLRPLQEAGVRVVLIGGTIPGVARVRIRNDEAARLATEYLLSLGHRRIAFVAGPERNEAARARLRGYRRTLQLAGTWEPRLELPGTFDVASGYEAMYGLLASPPEGPTRERPTAVLACNDQMAIGALQAALRAGVRVPGEMAVMGIGGIPLTAQMHPALSTVGLPLREMGRVAGEYVCTTSEWPPGREILAEVGVPHAHGGPVAVSVLPIRLLPRQSTAPPMR</sequence>
<organism evidence="5 6">
    <name type="scientific">Geochorda subterranea</name>
    <dbReference type="NCBI Taxonomy" id="3109564"/>
    <lineage>
        <taxon>Bacteria</taxon>
        <taxon>Bacillati</taxon>
        <taxon>Bacillota</taxon>
        <taxon>Limnochordia</taxon>
        <taxon>Limnochordales</taxon>
        <taxon>Geochordaceae</taxon>
        <taxon>Geochorda</taxon>
    </lineage>
</organism>
<dbReference type="EMBL" id="CP141614">
    <property type="protein sequence ID" value="WRP14431.1"/>
    <property type="molecule type" value="Genomic_DNA"/>
</dbReference>
<dbReference type="InterPro" id="IPR046335">
    <property type="entry name" value="LacI/GalR-like_sensor"/>
</dbReference>
<accession>A0ABZ1BPV7</accession>
<dbReference type="GO" id="GO:0003677">
    <property type="term" value="F:DNA binding"/>
    <property type="evidence" value="ECO:0007669"/>
    <property type="project" value="UniProtKB-KW"/>
</dbReference>
<keyword evidence="3" id="KW-0804">Transcription</keyword>
<dbReference type="PANTHER" id="PTHR30146:SF153">
    <property type="entry name" value="LACTOSE OPERON REPRESSOR"/>
    <property type="match status" value="1"/>
</dbReference>
<dbReference type="InterPro" id="IPR000843">
    <property type="entry name" value="HTH_LacI"/>
</dbReference>
<dbReference type="PROSITE" id="PS00356">
    <property type="entry name" value="HTH_LACI_1"/>
    <property type="match status" value="1"/>
</dbReference>
<dbReference type="RefSeq" id="WP_324668754.1">
    <property type="nucleotide sequence ID" value="NZ_CP141614.1"/>
</dbReference>
<dbReference type="Proteomes" id="UP001333102">
    <property type="component" value="Chromosome"/>
</dbReference>
<evidence type="ECO:0000313" key="6">
    <source>
        <dbReference type="Proteomes" id="UP001333102"/>
    </source>
</evidence>
<dbReference type="Pfam" id="PF00356">
    <property type="entry name" value="LacI"/>
    <property type="match status" value="1"/>
</dbReference>
<evidence type="ECO:0000259" key="4">
    <source>
        <dbReference type="PROSITE" id="PS50932"/>
    </source>
</evidence>
<dbReference type="SUPFAM" id="SSF47413">
    <property type="entry name" value="lambda repressor-like DNA-binding domains"/>
    <property type="match status" value="1"/>
</dbReference>
<evidence type="ECO:0000256" key="1">
    <source>
        <dbReference type="ARBA" id="ARBA00023015"/>
    </source>
</evidence>
<feature type="domain" description="HTH lacI-type" evidence="4">
    <location>
        <begin position="11"/>
        <end position="65"/>
    </location>
</feature>
<dbReference type="SMART" id="SM00354">
    <property type="entry name" value="HTH_LACI"/>
    <property type="match status" value="1"/>
</dbReference>
<dbReference type="InterPro" id="IPR028082">
    <property type="entry name" value="Peripla_BP_I"/>
</dbReference>
<dbReference type="CDD" id="cd01392">
    <property type="entry name" value="HTH_LacI"/>
    <property type="match status" value="1"/>
</dbReference>
<reference evidence="6" key="1">
    <citation type="submission" date="2023-12" db="EMBL/GenBank/DDBJ databases">
        <title>Novel isolates from deep terrestrial aquifers shed light on the physiology and ecology of the class Limnochordia.</title>
        <authorList>
            <person name="Karnachuk O.V."/>
            <person name="Lukina A.P."/>
            <person name="Avakyan M.R."/>
            <person name="Kadnikov V."/>
            <person name="Begmatov S."/>
            <person name="Beletsky A.V."/>
            <person name="Mardanov A.V."/>
            <person name="Ravin N.V."/>
        </authorList>
    </citation>
    <scope>NUCLEOTIDE SEQUENCE [LARGE SCALE GENOMIC DNA]</scope>
    <source>
        <strain evidence="6">LN</strain>
    </source>
</reference>
<dbReference type="PANTHER" id="PTHR30146">
    <property type="entry name" value="LACI-RELATED TRANSCRIPTIONAL REPRESSOR"/>
    <property type="match status" value="1"/>
</dbReference>